<organism evidence="5 6">
    <name type="scientific">Compostibacter hankyongensis</name>
    <dbReference type="NCBI Taxonomy" id="1007089"/>
    <lineage>
        <taxon>Bacteria</taxon>
        <taxon>Pseudomonadati</taxon>
        <taxon>Bacteroidota</taxon>
        <taxon>Chitinophagia</taxon>
        <taxon>Chitinophagales</taxon>
        <taxon>Chitinophagaceae</taxon>
        <taxon>Compostibacter</taxon>
    </lineage>
</organism>
<dbReference type="RefSeq" id="WP_344976937.1">
    <property type="nucleotide sequence ID" value="NZ_BAABFN010000002.1"/>
</dbReference>
<reference evidence="6" key="1">
    <citation type="journal article" date="2019" name="Int. J. Syst. Evol. Microbiol.">
        <title>The Global Catalogue of Microorganisms (GCM) 10K type strain sequencing project: providing services to taxonomists for standard genome sequencing and annotation.</title>
        <authorList>
            <consortium name="The Broad Institute Genomics Platform"/>
            <consortium name="The Broad Institute Genome Sequencing Center for Infectious Disease"/>
            <person name="Wu L."/>
            <person name="Ma J."/>
        </authorList>
    </citation>
    <scope>NUCLEOTIDE SEQUENCE [LARGE SCALE GENOMIC DNA]</scope>
    <source>
        <strain evidence="6">JCM 17664</strain>
    </source>
</reference>
<dbReference type="InterPro" id="IPR050491">
    <property type="entry name" value="AmpC-like"/>
</dbReference>
<dbReference type="InterPro" id="IPR001466">
    <property type="entry name" value="Beta-lactam-related"/>
</dbReference>
<dbReference type="EMBL" id="BAABFN010000002">
    <property type="protein sequence ID" value="GAA4306039.1"/>
    <property type="molecule type" value="Genomic_DNA"/>
</dbReference>
<keyword evidence="5" id="KW-0378">Hydrolase</keyword>
<dbReference type="GO" id="GO:0016787">
    <property type="term" value="F:hydrolase activity"/>
    <property type="evidence" value="ECO:0007669"/>
    <property type="project" value="UniProtKB-KW"/>
</dbReference>
<keyword evidence="3" id="KW-0732">Signal</keyword>
<dbReference type="Proteomes" id="UP001501207">
    <property type="component" value="Unassembled WGS sequence"/>
</dbReference>
<evidence type="ECO:0000259" key="4">
    <source>
        <dbReference type="Pfam" id="PF00144"/>
    </source>
</evidence>
<evidence type="ECO:0000313" key="5">
    <source>
        <dbReference type="EMBL" id="GAA4306039.1"/>
    </source>
</evidence>
<keyword evidence="2" id="KW-0472">Membrane</keyword>
<evidence type="ECO:0000256" key="2">
    <source>
        <dbReference type="ARBA" id="ARBA00023136"/>
    </source>
</evidence>
<dbReference type="PROSITE" id="PS51257">
    <property type="entry name" value="PROKAR_LIPOPROTEIN"/>
    <property type="match status" value="1"/>
</dbReference>
<dbReference type="PANTHER" id="PTHR46825:SF11">
    <property type="entry name" value="PENICILLIN-BINDING PROTEIN 4"/>
    <property type="match status" value="1"/>
</dbReference>
<proteinExistence type="predicted"/>
<evidence type="ECO:0000256" key="1">
    <source>
        <dbReference type="ARBA" id="ARBA00004370"/>
    </source>
</evidence>
<protein>
    <submittedName>
        <fullName evidence="5">Serine hydrolase domain-containing protein</fullName>
    </submittedName>
</protein>
<dbReference type="InterPro" id="IPR012338">
    <property type="entry name" value="Beta-lactam/transpept-like"/>
</dbReference>
<dbReference type="Gene3D" id="3.40.710.10">
    <property type="entry name" value="DD-peptidase/beta-lactamase superfamily"/>
    <property type="match status" value="1"/>
</dbReference>
<accession>A0ABP8FKN3</accession>
<dbReference type="Pfam" id="PF00144">
    <property type="entry name" value="Beta-lactamase"/>
    <property type="match status" value="1"/>
</dbReference>
<comment type="caution">
    <text evidence="5">The sequence shown here is derived from an EMBL/GenBank/DDBJ whole genome shotgun (WGS) entry which is preliminary data.</text>
</comment>
<feature type="chain" id="PRO_5047201999" evidence="3">
    <location>
        <begin position="23"/>
        <end position="401"/>
    </location>
</feature>
<name>A0ABP8FKN3_9BACT</name>
<keyword evidence="6" id="KW-1185">Reference proteome</keyword>
<dbReference type="PANTHER" id="PTHR46825">
    <property type="entry name" value="D-ALANYL-D-ALANINE-CARBOXYPEPTIDASE/ENDOPEPTIDASE AMPH"/>
    <property type="match status" value="1"/>
</dbReference>
<evidence type="ECO:0000313" key="6">
    <source>
        <dbReference type="Proteomes" id="UP001501207"/>
    </source>
</evidence>
<sequence length="401" mass="45718">MRSILFLLIIAFPVLLMSACQSGVSREAGHHPGREAEAEEAFYHIPTRKEKRSILNADDTKEMVRGLDDFFDHKLGRNFNGAMLVARKGVVIFEKYKGYGDFSRKSPVNSHTTFQLASTSKPFTAMGILWLQEQGKLKITDSVQKYFPGFAYPGVTLKTLLNHRSGLPNYLYFSDDLWKDRSRLMTNQDVVDLMVKHHPRRQYPPDTHFSYCNTNYIILAAIIEQVSGKSLGAFLKATFFDPLGMKDTYVYNPNTDPLNPMQSLSYDYRAVPIANECFDGVVGDKNVYSTVNDLLKWDQALYGGKLFSDATLEAAFTPYSNEHPGIRNYGLGWRLLVYPDSLKMVYHNGWWHGNTSVFYRFIKDSTTLIILSNRYNKLVYQVKPLWDILHEGEGAAYAGDD</sequence>
<feature type="signal peptide" evidence="3">
    <location>
        <begin position="1"/>
        <end position="22"/>
    </location>
</feature>
<evidence type="ECO:0000256" key="3">
    <source>
        <dbReference type="SAM" id="SignalP"/>
    </source>
</evidence>
<gene>
    <name evidence="5" type="ORF">GCM10023143_11710</name>
</gene>
<dbReference type="SUPFAM" id="SSF56601">
    <property type="entry name" value="beta-lactamase/transpeptidase-like"/>
    <property type="match status" value="1"/>
</dbReference>
<comment type="subcellular location">
    <subcellularLocation>
        <location evidence="1">Membrane</location>
    </subcellularLocation>
</comment>
<feature type="domain" description="Beta-lactamase-related" evidence="4">
    <location>
        <begin position="69"/>
        <end position="376"/>
    </location>
</feature>